<dbReference type="Proteomes" id="UP000501534">
    <property type="component" value="Chromosome"/>
</dbReference>
<organism evidence="1 2">
    <name type="scientific">Usitatibacter rugosus</name>
    <dbReference type="NCBI Taxonomy" id="2732067"/>
    <lineage>
        <taxon>Bacteria</taxon>
        <taxon>Pseudomonadati</taxon>
        <taxon>Pseudomonadota</taxon>
        <taxon>Betaproteobacteria</taxon>
        <taxon>Nitrosomonadales</taxon>
        <taxon>Usitatibacteraceae</taxon>
        <taxon>Usitatibacter</taxon>
    </lineage>
</organism>
<dbReference type="AlphaFoldDB" id="A0A6M4GRZ9"/>
<dbReference type="KEGG" id="uru:DSM104443_01163"/>
<accession>A0A6M4GRZ9</accession>
<name>A0A6M4GRZ9_9PROT</name>
<sequence>MSKRVIRVTYRPKEIPMIEQPNSQPEFAPEIFEAAKRAGYIIARNRVASDQYDLLRPDGSIGAAGLTREKLEAAARTW</sequence>
<dbReference type="EMBL" id="CP053069">
    <property type="protein sequence ID" value="QJR10110.1"/>
    <property type="molecule type" value="Genomic_DNA"/>
</dbReference>
<protein>
    <submittedName>
        <fullName evidence="1">Uncharacterized protein</fullName>
    </submittedName>
</protein>
<keyword evidence="2" id="KW-1185">Reference proteome</keyword>
<proteinExistence type="predicted"/>
<evidence type="ECO:0000313" key="1">
    <source>
        <dbReference type="EMBL" id="QJR10110.1"/>
    </source>
</evidence>
<evidence type="ECO:0000313" key="2">
    <source>
        <dbReference type="Proteomes" id="UP000501534"/>
    </source>
</evidence>
<reference evidence="1 2" key="1">
    <citation type="submission" date="2020-04" db="EMBL/GenBank/DDBJ databases">
        <title>Usitatibacter rugosus gen. nov., sp. nov. and Usitatibacter palustris sp. nov., novel members of Usitatibacteraceae fam. nov. within the order Nitrosomonadales isolated from soil.</title>
        <authorList>
            <person name="Huber K.J."/>
            <person name="Neumann-Schaal M."/>
            <person name="Geppert A."/>
            <person name="Luckner M."/>
            <person name="Wanner G."/>
            <person name="Overmann J."/>
        </authorList>
    </citation>
    <scope>NUCLEOTIDE SEQUENCE [LARGE SCALE GENOMIC DNA]</scope>
    <source>
        <strain evidence="1 2">0125_3</strain>
    </source>
</reference>
<gene>
    <name evidence="1" type="ORF">DSM104443_01163</name>
</gene>